<comment type="caution">
    <text evidence="14">The sequence shown here is derived from an EMBL/GenBank/DDBJ whole genome shotgun (WGS) entry which is preliminary data.</text>
</comment>
<comment type="function">
    <text evidence="12">The main replicative DNA helicase, it participates in initiation and elongation during chromosome replication. Travels ahead of the DNA replisome, separating dsDNA into templates for DNA synthesis. A processive ATP-dependent 5'-3' DNA helicase it has DNA-dependent ATPase activity.</text>
</comment>
<keyword evidence="15" id="KW-1185">Reference proteome</keyword>
<dbReference type="Gene3D" id="3.40.50.300">
    <property type="entry name" value="P-loop containing nucleotide triphosphate hydrolases"/>
    <property type="match status" value="1"/>
</dbReference>
<dbReference type="CDD" id="cd00984">
    <property type="entry name" value="DnaB_C"/>
    <property type="match status" value="1"/>
</dbReference>
<dbReference type="RefSeq" id="WP_382200346.1">
    <property type="nucleotide sequence ID" value="NZ_JBHTBZ010000020.1"/>
</dbReference>
<protein>
    <recommendedName>
        <fullName evidence="11 12">Replicative DNA helicase</fullName>
        <ecNumber evidence="11 12">5.6.2.3</ecNumber>
    </recommendedName>
</protein>
<keyword evidence="9" id="KW-0413">Isomerase</keyword>
<evidence type="ECO:0000256" key="1">
    <source>
        <dbReference type="ARBA" id="ARBA00008428"/>
    </source>
</evidence>
<evidence type="ECO:0000313" key="14">
    <source>
        <dbReference type="EMBL" id="MFC7460776.1"/>
    </source>
</evidence>
<dbReference type="InterPro" id="IPR027417">
    <property type="entry name" value="P-loop_NTPase"/>
</dbReference>
<comment type="similarity">
    <text evidence="1 12">Belongs to the helicase family. DnaB subfamily.</text>
</comment>
<dbReference type="NCBIfam" id="TIGR00665">
    <property type="entry name" value="DnaB"/>
    <property type="match status" value="1"/>
</dbReference>
<evidence type="ECO:0000256" key="8">
    <source>
        <dbReference type="ARBA" id="ARBA00023125"/>
    </source>
</evidence>
<name>A0ABW2SBG1_9BURK</name>
<evidence type="ECO:0000256" key="12">
    <source>
        <dbReference type="RuleBase" id="RU362085"/>
    </source>
</evidence>
<keyword evidence="7 12" id="KW-0067">ATP-binding</keyword>
<keyword evidence="2 12" id="KW-0639">Primosome</keyword>
<dbReference type="InterPro" id="IPR003593">
    <property type="entry name" value="AAA+_ATPase"/>
</dbReference>
<dbReference type="Gene3D" id="1.10.860.10">
    <property type="entry name" value="DNAb Helicase, Chain A"/>
    <property type="match status" value="1"/>
</dbReference>
<dbReference type="InterPro" id="IPR007692">
    <property type="entry name" value="DNA_helicase_DnaB"/>
</dbReference>
<dbReference type="GO" id="GO:0004386">
    <property type="term" value="F:helicase activity"/>
    <property type="evidence" value="ECO:0007669"/>
    <property type="project" value="UniProtKB-KW"/>
</dbReference>
<proteinExistence type="inferred from homology"/>
<feature type="domain" description="SF4 helicase" evidence="13">
    <location>
        <begin position="191"/>
        <end position="461"/>
    </location>
</feature>
<evidence type="ECO:0000256" key="5">
    <source>
        <dbReference type="ARBA" id="ARBA00022801"/>
    </source>
</evidence>
<evidence type="ECO:0000256" key="6">
    <source>
        <dbReference type="ARBA" id="ARBA00022806"/>
    </source>
</evidence>
<evidence type="ECO:0000256" key="3">
    <source>
        <dbReference type="ARBA" id="ARBA00022705"/>
    </source>
</evidence>
<dbReference type="SUPFAM" id="SSF52540">
    <property type="entry name" value="P-loop containing nucleoside triphosphate hydrolases"/>
    <property type="match status" value="1"/>
</dbReference>
<accession>A0ABW2SBG1</accession>
<dbReference type="Proteomes" id="UP001596457">
    <property type="component" value="Unassembled WGS sequence"/>
</dbReference>
<evidence type="ECO:0000259" key="13">
    <source>
        <dbReference type="PROSITE" id="PS51199"/>
    </source>
</evidence>
<keyword evidence="5 12" id="KW-0378">Hydrolase</keyword>
<gene>
    <name evidence="14" type="primary">dnaB</name>
    <name evidence="14" type="ORF">ACFQU0_10080</name>
</gene>
<evidence type="ECO:0000256" key="11">
    <source>
        <dbReference type="NCBIfam" id="TIGR00665"/>
    </source>
</evidence>
<dbReference type="InterPro" id="IPR007694">
    <property type="entry name" value="DNA_helicase_DnaB-like_C"/>
</dbReference>
<dbReference type="Pfam" id="PF00772">
    <property type="entry name" value="DnaB"/>
    <property type="match status" value="1"/>
</dbReference>
<sequence length="476" mass="52758">MTEFDDFPPDEAAAQLRIPPNSVQSEAAILGGLMLDNGTWDHVADILVERDFYRHEHRLIFGAVAALINSNRPADVITVFEHLKRNGHDGEVGGLAFINGLSQFVSSASNLRRYAEIVRERSVLRHLIATCDEVATAAFNPSGKSVIEILDAAQQKVFAIGEQSSRDDDWASIQDLVVQELDRIQAVADGSNVEQDYTPSGLADLDERLDGGMRPGDLIILGARPRMGKSALAMTIADHVGYRQGLPVAVFTMEMPATQVVKRLLAGHARIHLSRIKRAERLKDFDWPGLTRAVEELRCAPIHINDHSGQTISQMRTKARKLARKVGKLGLIVVDYLGLTTATDPKQSRAYQLEEVTKGLKALGKELGCPVLLLAQISRGVEQRADQMPMLSDLRDSGAIEQDADIVMFLHREIVVKPDLSDEWKYHAKVQVAKLRDGEPGFVDLMYVGEHTLFKDWPEDQQLPMSRVRVASNRGT</sequence>
<evidence type="ECO:0000256" key="10">
    <source>
        <dbReference type="ARBA" id="ARBA00048954"/>
    </source>
</evidence>
<evidence type="ECO:0000313" key="15">
    <source>
        <dbReference type="Proteomes" id="UP001596457"/>
    </source>
</evidence>
<dbReference type="SUPFAM" id="SSF48024">
    <property type="entry name" value="N-terminal domain of DnaB helicase"/>
    <property type="match status" value="1"/>
</dbReference>
<dbReference type="InterPro" id="IPR036185">
    <property type="entry name" value="DNA_heli_DnaB-like_N_sf"/>
</dbReference>
<dbReference type="PANTHER" id="PTHR30153">
    <property type="entry name" value="REPLICATIVE DNA HELICASE DNAB"/>
    <property type="match status" value="1"/>
</dbReference>
<keyword evidence="3 12" id="KW-0235">DNA replication</keyword>
<dbReference type="EC" id="5.6.2.3" evidence="11 12"/>
<dbReference type="PROSITE" id="PS51199">
    <property type="entry name" value="SF4_HELICASE"/>
    <property type="match status" value="1"/>
</dbReference>
<evidence type="ECO:0000256" key="7">
    <source>
        <dbReference type="ARBA" id="ARBA00022840"/>
    </source>
</evidence>
<reference evidence="15" key="1">
    <citation type="journal article" date="2019" name="Int. J. Syst. Evol. Microbiol.">
        <title>The Global Catalogue of Microorganisms (GCM) 10K type strain sequencing project: providing services to taxonomists for standard genome sequencing and annotation.</title>
        <authorList>
            <consortium name="The Broad Institute Genomics Platform"/>
            <consortium name="The Broad Institute Genome Sequencing Center for Infectious Disease"/>
            <person name="Wu L."/>
            <person name="Ma J."/>
        </authorList>
    </citation>
    <scope>NUCLEOTIDE SEQUENCE [LARGE SCALE GENOMIC DNA]</scope>
    <source>
        <strain evidence="15">CCUG 53903</strain>
    </source>
</reference>
<dbReference type="InterPro" id="IPR007693">
    <property type="entry name" value="DNA_helicase_DnaB-like_N"/>
</dbReference>
<dbReference type="InterPro" id="IPR016136">
    <property type="entry name" value="DNA_helicase_N/primase_C"/>
</dbReference>
<keyword evidence="4 12" id="KW-0547">Nucleotide-binding</keyword>
<organism evidence="14 15">
    <name type="scientific">Hydrogenophaga defluvii</name>
    <dbReference type="NCBI Taxonomy" id="249410"/>
    <lineage>
        <taxon>Bacteria</taxon>
        <taxon>Pseudomonadati</taxon>
        <taxon>Pseudomonadota</taxon>
        <taxon>Betaproteobacteria</taxon>
        <taxon>Burkholderiales</taxon>
        <taxon>Comamonadaceae</taxon>
        <taxon>Hydrogenophaga</taxon>
    </lineage>
</organism>
<evidence type="ECO:0000256" key="9">
    <source>
        <dbReference type="ARBA" id="ARBA00023235"/>
    </source>
</evidence>
<evidence type="ECO:0000256" key="2">
    <source>
        <dbReference type="ARBA" id="ARBA00022515"/>
    </source>
</evidence>
<dbReference type="Pfam" id="PF03796">
    <property type="entry name" value="DnaB_C"/>
    <property type="match status" value="1"/>
</dbReference>
<dbReference type="SMART" id="SM00382">
    <property type="entry name" value="AAA"/>
    <property type="match status" value="1"/>
</dbReference>
<evidence type="ECO:0000256" key="4">
    <source>
        <dbReference type="ARBA" id="ARBA00022741"/>
    </source>
</evidence>
<dbReference type="EMBL" id="JBHTBZ010000020">
    <property type="protein sequence ID" value="MFC7460776.1"/>
    <property type="molecule type" value="Genomic_DNA"/>
</dbReference>
<keyword evidence="6 12" id="KW-0347">Helicase</keyword>
<keyword evidence="8 12" id="KW-0238">DNA-binding</keyword>
<dbReference type="PANTHER" id="PTHR30153:SF2">
    <property type="entry name" value="REPLICATIVE DNA HELICASE"/>
    <property type="match status" value="1"/>
</dbReference>
<comment type="catalytic activity">
    <reaction evidence="10 12">
        <text>ATP + H2O = ADP + phosphate + H(+)</text>
        <dbReference type="Rhea" id="RHEA:13065"/>
        <dbReference type="ChEBI" id="CHEBI:15377"/>
        <dbReference type="ChEBI" id="CHEBI:15378"/>
        <dbReference type="ChEBI" id="CHEBI:30616"/>
        <dbReference type="ChEBI" id="CHEBI:43474"/>
        <dbReference type="ChEBI" id="CHEBI:456216"/>
        <dbReference type="EC" id="5.6.2.3"/>
    </reaction>
</comment>